<dbReference type="GO" id="GO:0003676">
    <property type="term" value="F:nucleic acid binding"/>
    <property type="evidence" value="ECO:0007669"/>
    <property type="project" value="InterPro"/>
</dbReference>
<reference evidence="2" key="1">
    <citation type="submission" date="2022-07" db="EMBL/GenBank/DDBJ databases">
        <title>The genome of Lyophyllum shimeji provides insight into the initial evolution of ectomycorrhizal fungal genome.</title>
        <authorList>
            <person name="Kobayashi Y."/>
            <person name="Shibata T."/>
            <person name="Hirakawa H."/>
            <person name="Shigenobu S."/>
            <person name="Nishiyama T."/>
            <person name="Yamada A."/>
            <person name="Hasebe M."/>
            <person name="Kawaguchi M."/>
        </authorList>
    </citation>
    <scope>NUCLEOTIDE SEQUENCE</scope>
    <source>
        <strain evidence="2">AT787</strain>
    </source>
</reference>
<dbReference type="OrthoDB" id="3341476at2759"/>
<accession>A0A9P3PMG8</accession>
<sequence>MKVRRQLPMGKLHLLPIPEGRWSIVPVDFIVELPEAHGYDAVMVVVDSMGKRAHFILTYTTCTAMGAANLYRKHVWKLHGFLDAFVSDCGPHTSAVCHPQSDGQMECVNQKLEQYLRVFCNEWQDDWDDLLPEAEFQYNNHVHSATKYTLFMLDTGWNPHMGFQPWLLNSNNEMANEFFERMKLAQEEVKVALAKAKDNMARYYDQCCIPALEYKPGDHVYLDALNIETMCSFKKLSHRYLGPYTVEHQVGPLVYKLRLSRSMSHLHPVFNIIKLHLALPDPISGCHARPPPPPMLINNEEWFNIEDILDSRIFRRKLQYKVK</sequence>
<dbReference type="PANTHER" id="PTHR45835:SF99">
    <property type="entry name" value="CHROMO DOMAIN-CONTAINING PROTEIN-RELATED"/>
    <property type="match status" value="1"/>
</dbReference>
<dbReference type="SUPFAM" id="SSF53098">
    <property type="entry name" value="Ribonuclease H-like"/>
    <property type="match status" value="1"/>
</dbReference>
<gene>
    <name evidence="2" type="ORF">LshimejAT787_0500090</name>
</gene>
<feature type="domain" description="Tf2-1-like SH3-like" evidence="1">
    <location>
        <begin position="217"/>
        <end position="276"/>
    </location>
</feature>
<dbReference type="Pfam" id="PF24626">
    <property type="entry name" value="SH3_Tf2-1"/>
    <property type="match status" value="1"/>
</dbReference>
<dbReference type="SUPFAM" id="SSF54160">
    <property type="entry name" value="Chromo domain-like"/>
    <property type="match status" value="1"/>
</dbReference>
<dbReference type="InterPro" id="IPR056924">
    <property type="entry name" value="SH3_Tf2-1"/>
</dbReference>
<dbReference type="PANTHER" id="PTHR45835">
    <property type="entry name" value="YALI0A06105P"/>
    <property type="match status" value="1"/>
</dbReference>
<dbReference type="AlphaFoldDB" id="A0A9P3PMG8"/>
<dbReference type="InterPro" id="IPR016197">
    <property type="entry name" value="Chromo-like_dom_sf"/>
</dbReference>
<evidence type="ECO:0000259" key="1">
    <source>
        <dbReference type="Pfam" id="PF24626"/>
    </source>
</evidence>
<dbReference type="EMBL" id="BRPK01000005">
    <property type="protein sequence ID" value="GLB38144.1"/>
    <property type="molecule type" value="Genomic_DNA"/>
</dbReference>
<proteinExistence type="predicted"/>
<dbReference type="InterPro" id="IPR012337">
    <property type="entry name" value="RNaseH-like_sf"/>
</dbReference>
<name>A0A9P3PMG8_LYOSH</name>
<organism evidence="2 3">
    <name type="scientific">Lyophyllum shimeji</name>
    <name type="common">Hon-shimeji</name>
    <name type="synonym">Tricholoma shimeji</name>
    <dbReference type="NCBI Taxonomy" id="47721"/>
    <lineage>
        <taxon>Eukaryota</taxon>
        <taxon>Fungi</taxon>
        <taxon>Dikarya</taxon>
        <taxon>Basidiomycota</taxon>
        <taxon>Agaricomycotina</taxon>
        <taxon>Agaricomycetes</taxon>
        <taxon>Agaricomycetidae</taxon>
        <taxon>Agaricales</taxon>
        <taxon>Tricholomatineae</taxon>
        <taxon>Lyophyllaceae</taxon>
        <taxon>Lyophyllum</taxon>
    </lineage>
</organism>
<dbReference type="Proteomes" id="UP001063166">
    <property type="component" value="Unassembled WGS sequence"/>
</dbReference>
<keyword evidence="3" id="KW-1185">Reference proteome</keyword>
<protein>
    <submittedName>
        <fullName evidence="2">Retrotransposable element tf2 155 kDa protein type 1-like</fullName>
    </submittedName>
</protein>
<dbReference type="Gene3D" id="3.30.420.10">
    <property type="entry name" value="Ribonuclease H-like superfamily/Ribonuclease H"/>
    <property type="match status" value="1"/>
</dbReference>
<dbReference type="InterPro" id="IPR036397">
    <property type="entry name" value="RNaseH_sf"/>
</dbReference>
<evidence type="ECO:0000313" key="2">
    <source>
        <dbReference type="EMBL" id="GLB38144.1"/>
    </source>
</evidence>
<evidence type="ECO:0000313" key="3">
    <source>
        <dbReference type="Proteomes" id="UP001063166"/>
    </source>
</evidence>
<dbReference type="CDD" id="cd00024">
    <property type="entry name" value="CD_CSD"/>
    <property type="match status" value="1"/>
</dbReference>
<comment type="caution">
    <text evidence="2">The sequence shown here is derived from an EMBL/GenBank/DDBJ whole genome shotgun (WGS) entry which is preliminary data.</text>
</comment>